<dbReference type="InterPro" id="IPR003029">
    <property type="entry name" value="S1_domain"/>
</dbReference>
<dbReference type="SUPFAM" id="SSF53098">
    <property type="entry name" value="Ribonuclease H-like"/>
    <property type="match status" value="1"/>
</dbReference>
<dbReference type="InterPro" id="IPR032639">
    <property type="entry name" value="Tex_YqgF"/>
</dbReference>
<organism evidence="6">
    <name type="scientific">Lygus hesperus</name>
    <name type="common">Western plant bug</name>
    <dbReference type="NCBI Taxonomy" id="30085"/>
    <lineage>
        <taxon>Eukaryota</taxon>
        <taxon>Metazoa</taxon>
        <taxon>Ecdysozoa</taxon>
        <taxon>Arthropoda</taxon>
        <taxon>Hexapoda</taxon>
        <taxon>Insecta</taxon>
        <taxon>Pterygota</taxon>
        <taxon>Neoptera</taxon>
        <taxon>Paraneoptera</taxon>
        <taxon>Hemiptera</taxon>
        <taxon>Heteroptera</taxon>
        <taxon>Panheteroptera</taxon>
        <taxon>Cimicomorpha</taxon>
        <taxon>Miridae</taxon>
        <taxon>Mirini</taxon>
        <taxon>Lygus</taxon>
    </lineage>
</organism>
<evidence type="ECO:0000313" key="5">
    <source>
        <dbReference type="EMBL" id="JAG43206.1"/>
    </source>
</evidence>
<feature type="compositionally biased region" description="Basic and acidic residues" evidence="3">
    <location>
        <begin position="20"/>
        <end position="55"/>
    </location>
</feature>
<dbReference type="Gene3D" id="1.10.10.650">
    <property type="entry name" value="RuvA domain 2-like"/>
    <property type="match status" value="1"/>
</dbReference>
<keyword evidence="1" id="KW-0227">DNA damage</keyword>
<dbReference type="SMART" id="SM00732">
    <property type="entry name" value="YqgFc"/>
    <property type="match status" value="1"/>
</dbReference>
<feature type="compositionally biased region" description="Basic and acidic residues" evidence="3">
    <location>
        <begin position="117"/>
        <end position="126"/>
    </location>
</feature>
<name>A0A0A9ZFB7_LYGHE</name>
<feature type="domain" description="S1 motif" evidence="4">
    <location>
        <begin position="818"/>
        <end position="880"/>
    </location>
</feature>
<dbReference type="GO" id="GO:0006281">
    <property type="term" value="P:DNA repair"/>
    <property type="evidence" value="ECO:0007669"/>
    <property type="project" value="UniProtKB-KW"/>
</dbReference>
<dbReference type="Pfam" id="PF17674">
    <property type="entry name" value="HHH_9"/>
    <property type="match status" value="1"/>
</dbReference>
<dbReference type="Gene3D" id="2.40.50.140">
    <property type="entry name" value="Nucleic acid-binding proteins"/>
    <property type="match status" value="1"/>
</dbReference>
<feature type="region of interest" description="Disordered" evidence="3">
    <location>
        <begin position="1"/>
        <end position="92"/>
    </location>
</feature>
<dbReference type="Gene3D" id="1.10.3500.10">
    <property type="entry name" value="Tex N-terminal region-like"/>
    <property type="match status" value="1"/>
</dbReference>
<dbReference type="InterPro" id="IPR041692">
    <property type="entry name" value="HHH_9"/>
</dbReference>
<reference evidence="6" key="1">
    <citation type="journal article" date="2014" name="PLoS ONE">
        <title>Transcriptome-Based Identification of ABC Transporters in the Western Tarnished Plant Bug Lygus hesperus.</title>
        <authorList>
            <person name="Hull J.J."/>
            <person name="Chaney K."/>
            <person name="Geib S.M."/>
            <person name="Fabrick J.A."/>
            <person name="Brent C.S."/>
            <person name="Walsh D."/>
            <person name="Lavine L.C."/>
        </authorList>
    </citation>
    <scope>NUCLEOTIDE SEQUENCE</scope>
</reference>
<dbReference type="InterPro" id="IPR003583">
    <property type="entry name" value="Hlx-hairpin-Hlx_DNA-bd_motif"/>
</dbReference>
<evidence type="ECO:0000256" key="2">
    <source>
        <dbReference type="ARBA" id="ARBA00023204"/>
    </source>
</evidence>
<dbReference type="InterPro" id="IPR018974">
    <property type="entry name" value="Tex-like_N"/>
</dbReference>
<dbReference type="Pfam" id="PF09371">
    <property type="entry name" value="Tex_N"/>
    <property type="match status" value="1"/>
</dbReference>
<dbReference type="GO" id="GO:0003729">
    <property type="term" value="F:mRNA binding"/>
    <property type="evidence" value="ECO:0007669"/>
    <property type="project" value="TreeGrafter"/>
</dbReference>
<dbReference type="GO" id="GO:0003677">
    <property type="term" value="F:DNA binding"/>
    <property type="evidence" value="ECO:0007669"/>
    <property type="project" value="InterPro"/>
</dbReference>
<dbReference type="AlphaFoldDB" id="A0A0A9ZFB7"/>
<dbReference type="InterPro" id="IPR006641">
    <property type="entry name" value="YqgF/RNaseH-like_dom"/>
</dbReference>
<dbReference type="InterPro" id="IPR050437">
    <property type="entry name" value="Ribos_protein_bS1-like"/>
</dbReference>
<dbReference type="GO" id="GO:0003735">
    <property type="term" value="F:structural constituent of ribosome"/>
    <property type="evidence" value="ECO:0007669"/>
    <property type="project" value="TreeGrafter"/>
</dbReference>
<dbReference type="InterPro" id="IPR012337">
    <property type="entry name" value="RNaseH-like_sf"/>
</dbReference>
<dbReference type="Pfam" id="PF12836">
    <property type="entry name" value="HHH_3"/>
    <property type="match status" value="1"/>
</dbReference>
<dbReference type="InterPro" id="IPR010994">
    <property type="entry name" value="RuvA_2-like"/>
</dbReference>
<feature type="region of interest" description="Disordered" evidence="3">
    <location>
        <begin position="109"/>
        <end position="132"/>
    </location>
</feature>
<dbReference type="EMBL" id="GBHO01000398">
    <property type="protein sequence ID" value="JAG43206.1"/>
    <property type="molecule type" value="Transcribed_RNA"/>
</dbReference>
<dbReference type="SMART" id="SM00316">
    <property type="entry name" value="S1"/>
    <property type="match status" value="1"/>
</dbReference>
<dbReference type="SUPFAM" id="SSF50249">
    <property type="entry name" value="Nucleic acid-binding proteins"/>
    <property type="match status" value="1"/>
</dbReference>
<evidence type="ECO:0000259" key="4">
    <source>
        <dbReference type="PROSITE" id="PS50126"/>
    </source>
</evidence>
<dbReference type="Pfam" id="PF00575">
    <property type="entry name" value="S1"/>
    <property type="match status" value="1"/>
</dbReference>
<dbReference type="Gene3D" id="1.10.150.310">
    <property type="entry name" value="Tex RuvX-like domain-like"/>
    <property type="match status" value="1"/>
</dbReference>
<sequence length="893" mass="100883">MNVKEEPIFSESESSDSEPEMPRPKRKIKEDPDWDVPEVKPRVRRGIKTDPDGGKPKRARKVKTEHSDEAKPKKVPKPKTEPKARAPRKVKAACDVKPKVLAELGEDEEVKPKLKRKKEDPDDAPVKKRKVVAGSSKNDCNLEGLSGKEVNVVQEASIIARNMNCSLSKAQTLIQMMNDGATIPFLIRYRKTLVGDWSPTDMRMFKEMHQSAKEVVARAAFVKKKIAASGHLNDHMTRAIENAWTLAELDDIYEPYKPAKTKSKLAILRDLGLDAVADQILNKQFVDIRNCINSNNEHTKTLEDVKVLLAISITETILRRMNDVAQLWREDNWMMHSVKIAKGKVEDDKENFKKYYDFRRPAKFVRADEVLAMNRGAKKKILKVTLTPKDFLKDEIRRAINNIFGLNWLPQNDIGDILNRAVTAAQDKLMTKISKKIRLDNTKSAEVTAIEVFSANLKRLLLTPPFRSDHEFHVLGIDPGKRNGCKTVIVNSKSLEVEENAIIHLFSFKGPRDYPYDFEWALKDMLRKWGVEIIVVGNGVGCQDVENVVNNILRLPEFSRVRYTVIPEQGVSVYSVSEEAQEEYPDFKPEVVSSLSLVKRFFNPLHEYVKVDPKHLGIGMYQHDIDDKKLTEALQETVSEIVSVVGVDLNAASVPLLKSVAGLTESRAKAIIAHRNENGPYKNRKELRDIKGIGPKTFQQCAGFVRIIPPLNVVNRSEYNLLDQTIVHPEHYSATHKLLGLMGLSINDIGSAEFIEQVKRFSAQENSAQVSEKLGVDLDTTKLLFHALSMSLNQDIRTLADPPDFKTRMCSIDQLRQGMTVSGRVENVTTFGAFVDIGVGVSGLLYFNNHNKPDVGLGDKIEVQIDSLEVNRERIGLKLRRKISDLFPMNKLI</sequence>
<dbReference type="EMBL" id="GBHO01000395">
    <property type="protein sequence ID" value="JAG43209.1"/>
    <property type="molecule type" value="Transcribed_RNA"/>
</dbReference>
<dbReference type="FunFam" id="1.10.10.650:FF:000001">
    <property type="entry name" value="S1 RNA-binding domain 1"/>
    <property type="match status" value="1"/>
</dbReference>
<protein>
    <submittedName>
        <fullName evidence="6">S1 RNA-binding domain-containing protein 1</fullName>
    </submittedName>
</protein>
<feature type="compositionally biased region" description="Basic and acidic residues" evidence="3">
    <location>
        <begin position="62"/>
        <end position="84"/>
    </location>
</feature>
<reference evidence="6" key="2">
    <citation type="submission" date="2014-07" db="EMBL/GenBank/DDBJ databases">
        <authorList>
            <person name="Hull J."/>
        </authorList>
    </citation>
    <scope>NUCLEOTIDE SEQUENCE</scope>
</reference>
<dbReference type="PANTHER" id="PTHR10724:SF10">
    <property type="entry name" value="S1 RNA-BINDING DOMAIN-CONTAINING PROTEIN 1"/>
    <property type="match status" value="1"/>
</dbReference>
<dbReference type="InterPro" id="IPR023319">
    <property type="entry name" value="Tex-like_HTH_dom_sf"/>
</dbReference>
<evidence type="ECO:0000256" key="1">
    <source>
        <dbReference type="ARBA" id="ARBA00022763"/>
    </source>
</evidence>
<proteinExistence type="predicted"/>
<dbReference type="Gene3D" id="3.30.420.140">
    <property type="entry name" value="YqgF/RNase H-like domain"/>
    <property type="match status" value="1"/>
</dbReference>
<gene>
    <name evidence="6" type="primary">SRBD1_0</name>
    <name evidence="5" type="synonym">SRBD1_1</name>
    <name evidence="5" type="ORF">CM83_58500</name>
    <name evidence="6" type="ORF">CM83_58502</name>
</gene>
<accession>A0A0A9ZFB7</accession>
<dbReference type="InterPro" id="IPR037027">
    <property type="entry name" value="YqgF/RNaseH-like_dom_sf"/>
</dbReference>
<keyword evidence="2" id="KW-0234">DNA repair</keyword>
<dbReference type="SMART" id="SM00278">
    <property type="entry name" value="HhH1"/>
    <property type="match status" value="2"/>
</dbReference>
<dbReference type="Pfam" id="PF16921">
    <property type="entry name" value="Tex_YqgF"/>
    <property type="match status" value="1"/>
</dbReference>
<dbReference type="InterPro" id="IPR012340">
    <property type="entry name" value="NA-bd_OB-fold"/>
</dbReference>
<dbReference type="PANTHER" id="PTHR10724">
    <property type="entry name" value="30S RIBOSOMAL PROTEIN S1"/>
    <property type="match status" value="1"/>
</dbReference>
<dbReference type="SUPFAM" id="SSF47781">
    <property type="entry name" value="RuvA domain 2-like"/>
    <property type="match status" value="2"/>
</dbReference>
<evidence type="ECO:0000313" key="6">
    <source>
        <dbReference type="EMBL" id="JAG43209.1"/>
    </source>
</evidence>
<dbReference type="InterPro" id="IPR055179">
    <property type="entry name" value="Tex-like_central_region"/>
</dbReference>
<dbReference type="Pfam" id="PF22706">
    <property type="entry name" value="Tex_central_region"/>
    <property type="match status" value="1"/>
</dbReference>
<dbReference type="InterPro" id="IPR023323">
    <property type="entry name" value="Tex-like_dom_sf"/>
</dbReference>
<dbReference type="SUPFAM" id="SSF158832">
    <property type="entry name" value="Tex N-terminal region-like"/>
    <property type="match status" value="1"/>
</dbReference>
<evidence type="ECO:0000256" key="3">
    <source>
        <dbReference type="SAM" id="MobiDB-lite"/>
    </source>
</evidence>
<dbReference type="PROSITE" id="PS50126">
    <property type="entry name" value="S1"/>
    <property type="match status" value="1"/>
</dbReference>
<dbReference type="GO" id="GO:0006412">
    <property type="term" value="P:translation"/>
    <property type="evidence" value="ECO:0007669"/>
    <property type="project" value="TreeGrafter"/>
</dbReference>